<name>A0A5C4NQK2_9BURK</name>
<evidence type="ECO:0000313" key="1">
    <source>
        <dbReference type="EMBL" id="TNC75688.1"/>
    </source>
</evidence>
<comment type="caution">
    <text evidence="1">The sequence shown here is derived from an EMBL/GenBank/DDBJ whole genome shotgun (WGS) entry which is preliminary data.</text>
</comment>
<evidence type="ECO:0000313" key="2">
    <source>
        <dbReference type="Proteomes" id="UP000305681"/>
    </source>
</evidence>
<gene>
    <name evidence="1" type="ORF">FHI69_18925</name>
</gene>
<dbReference type="RefSeq" id="WP_139091606.1">
    <property type="nucleotide sequence ID" value="NZ_VDGE01000007.1"/>
</dbReference>
<proteinExistence type="predicted"/>
<accession>A0A5C4NQK2</accession>
<protein>
    <submittedName>
        <fullName evidence="1">Uncharacterized protein</fullName>
    </submittedName>
</protein>
<dbReference type="EMBL" id="VDGE01000007">
    <property type="protein sequence ID" value="TNC75688.1"/>
    <property type="molecule type" value="Genomic_DNA"/>
</dbReference>
<organism evidence="1 2">
    <name type="scientific">Janthinobacterium lividum</name>
    <dbReference type="NCBI Taxonomy" id="29581"/>
    <lineage>
        <taxon>Bacteria</taxon>
        <taxon>Pseudomonadati</taxon>
        <taxon>Pseudomonadota</taxon>
        <taxon>Betaproteobacteria</taxon>
        <taxon>Burkholderiales</taxon>
        <taxon>Oxalobacteraceae</taxon>
        <taxon>Janthinobacterium</taxon>
    </lineage>
</organism>
<reference evidence="1 2" key="1">
    <citation type="submission" date="2019-06" db="EMBL/GenBank/DDBJ databases">
        <title>Genome sequence of Janthinobacterium lividum UCD_MED1.</title>
        <authorList>
            <person name="De Leon M.E."/>
            <person name="Jospin G."/>
        </authorList>
    </citation>
    <scope>NUCLEOTIDE SEQUENCE [LARGE SCALE GENOMIC DNA]</scope>
    <source>
        <strain evidence="1 2">UCD_MED1</strain>
    </source>
</reference>
<dbReference type="AlphaFoldDB" id="A0A5C4NQK2"/>
<dbReference type="Proteomes" id="UP000305681">
    <property type="component" value="Unassembled WGS sequence"/>
</dbReference>
<sequence length="119" mass="13128">MDTDSNAPATMTAFDTFCIFSFYFYWNDFGTQSACQMAPATDWDDFPTACLSATYLPLPAFNLTNSSFKATPVIIVPSRHSHAVALKCSLRAEMALPPQPHKLRRATASINQILPGLYS</sequence>